<evidence type="ECO:0000313" key="3">
    <source>
        <dbReference type="Proteomes" id="UP000054691"/>
    </source>
</evidence>
<name>A0A378J4K8_9GAMM</name>
<dbReference type="STRING" id="45066.Lgra_2698"/>
<proteinExistence type="predicted"/>
<dbReference type="EMBL" id="UGOB01000001">
    <property type="protein sequence ID" value="STX42429.1"/>
    <property type="molecule type" value="Genomic_DNA"/>
</dbReference>
<evidence type="ECO:0000313" key="4">
    <source>
        <dbReference type="Proteomes" id="UP000254476"/>
    </source>
</evidence>
<evidence type="ECO:0000313" key="1">
    <source>
        <dbReference type="EMBL" id="KTD05921.1"/>
    </source>
</evidence>
<dbReference type="Proteomes" id="UP000054691">
    <property type="component" value="Unassembled WGS sequence"/>
</dbReference>
<gene>
    <name evidence="1" type="ORF">Lgra_2698</name>
    <name evidence="2" type="ORF">NCTC12388_00654</name>
</gene>
<accession>A0A378J4K8</accession>
<evidence type="ECO:0000313" key="2">
    <source>
        <dbReference type="EMBL" id="STX42429.1"/>
    </source>
</evidence>
<dbReference type="AlphaFoldDB" id="A0A378J4K8"/>
<reference evidence="2 4" key="2">
    <citation type="submission" date="2018-06" db="EMBL/GenBank/DDBJ databases">
        <authorList>
            <consortium name="Pathogen Informatics"/>
            <person name="Doyle S."/>
        </authorList>
    </citation>
    <scope>NUCLEOTIDE SEQUENCE [LARGE SCALE GENOMIC DNA]</scope>
    <source>
        <strain evidence="2 4">NCTC12388</strain>
    </source>
</reference>
<keyword evidence="3" id="KW-1185">Reference proteome</keyword>
<dbReference type="RefSeq" id="WP_058499803.1">
    <property type="nucleotide sequence ID" value="NZ_CAAAHW010000002.1"/>
</dbReference>
<dbReference type="OrthoDB" id="5653239at2"/>
<organism evidence="2 4">
    <name type="scientific">Legionella gratiana</name>
    <dbReference type="NCBI Taxonomy" id="45066"/>
    <lineage>
        <taxon>Bacteria</taxon>
        <taxon>Pseudomonadati</taxon>
        <taxon>Pseudomonadota</taxon>
        <taxon>Gammaproteobacteria</taxon>
        <taxon>Legionellales</taxon>
        <taxon>Legionellaceae</taxon>
        <taxon>Legionella</taxon>
    </lineage>
</organism>
<reference evidence="1 3" key="1">
    <citation type="submission" date="2015-11" db="EMBL/GenBank/DDBJ databases">
        <title>Genomic analysis of 38 Legionella species identifies large and diverse effector repertoires.</title>
        <authorList>
            <person name="Burstein D."/>
            <person name="Amaro F."/>
            <person name="Zusman T."/>
            <person name="Lifshitz Z."/>
            <person name="Cohen O."/>
            <person name="Gilbert J.A."/>
            <person name="Pupko T."/>
            <person name="Shuman H.A."/>
            <person name="Segal G."/>
        </authorList>
    </citation>
    <scope>NUCLEOTIDE SEQUENCE [LARGE SCALE GENOMIC DNA]</scope>
    <source>
        <strain evidence="1 3">Lyon 8420412</strain>
    </source>
</reference>
<protein>
    <submittedName>
        <fullName evidence="2">Uncharacterized protein</fullName>
    </submittedName>
</protein>
<dbReference type="EMBL" id="LNYE01000029">
    <property type="protein sequence ID" value="KTD05921.1"/>
    <property type="molecule type" value="Genomic_DNA"/>
</dbReference>
<sequence>MKQPNAKPVYNSLFQEYSHPGRAITGRDETNSPVYDKGISCHVFAIASPISWEKANEVNSKYSDIGTQKEIERLQARFNHEFNEEEKKEQKALEGEDYEIQPYPEPSEEEILQERLQNMQEIQTLSKEQEVVLPVDDMYLCGGFREGKVTPEHMWIEDHTNNITYDTFINRGGIAVVDGVGDEGLPFMPGCEGSNFEGNEINRVKVDGYTWGQLLAIASGAESIGFPPGIKNAPQVLAAQMAVNEVQIALSKIPRAALTHEEKEVITRVYNEQELKTTQKEIDDVVNHLDEKDKQLYDSGREKLETVGKEQRRVAREIVGRGPEFFLEQIKIQQLTETANKRIEATLAMVHDENVKNYIKKVLEKKIENILAAPNPTVALNAFNKSMSNENITVLAKGVNDGVTAIENSVFSDKDPAQKTLAQQVKVLIASYANNDGKLGELSLDLTTKKNQLAAGPYADVLALTKRIEGIDKLPKEVTTWAKNLETKMQELTLEQRANFPNGGDQATLEAVQTLISAKDNAPKIDLETPNLAKIVETMLNKVNNFIDKQEEKNKYTI</sequence>
<dbReference type="Proteomes" id="UP000254476">
    <property type="component" value="Unassembled WGS sequence"/>
</dbReference>